<evidence type="ECO:0000313" key="2">
    <source>
        <dbReference type="EMBL" id="MBE9461794.1"/>
    </source>
</evidence>
<dbReference type="InterPro" id="IPR054209">
    <property type="entry name" value="DUF6916"/>
</dbReference>
<dbReference type="EMBL" id="JACYGY010000001">
    <property type="protein sequence ID" value="MBE9461794.1"/>
    <property type="molecule type" value="Genomic_DNA"/>
</dbReference>
<keyword evidence="3" id="KW-1185">Reference proteome</keyword>
<organism evidence="2 3">
    <name type="scientific">Dyadobacter subterraneus</name>
    <dbReference type="NCBI Taxonomy" id="2773304"/>
    <lineage>
        <taxon>Bacteria</taxon>
        <taxon>Pseudomonadati</taxon>
        <taxon>Bacteroidota</taxon>
        <taxon>Cytophagia</taxon>
        <taxon>Cytophagales</taxon>
        <taxon>Spirosomataceae</taxon>
        <taxon>Dyadobacter</taxon>
    </lineage>
</organism>
<protein>
    <recommendedName>
        <fullName evidence="1">DUF6916 domain-containing protein</fullName>
    </recommendedName>
</protein>
<dbReference type="Pfam" id="PF21880">
    <property type="entry name" value="DUF6916"/>
    <property type="match status" value="1"/>
</dbReference>
<reference evidence="3" key="1">
    <citation type="submission" date="2023-07" db="EMBL/GenBank/DDBJ databases">
        <title>Dyadobacter sp. nov 'subterranea' isolated from contaminted grondwater.</title>
        <authorList>
            <person name="Szabo I."/>
            <person name="Al-Omari J."/>
            <person name="Szerdahelyi S.G."/>
            <person name="Rado J."/>
        </authorList>
    </citation>
    <scope>NUCLEOTIDE SEQUENCE [LARGE SCALE GENOMIC DNA]</scope>
    <source>
        <strain evidence="3">UP-52</strain>
    </source>
</reference>
<dbReference type="Proteomes" id="UP000634134">
    <property type="component" value="Unassembled WGS sequence"/>
</dbReference>
<comment type="caution">
    <text evidence="2">The sequence shown here is derived from an EMBL/GenBank/DDBJ whole genome shotgun (WGS) entry which is preliminary data.</text>
</comment>
<feature type="domain" description="DUF6916" evidence="1">
    <location>
        <begin position="9"/>
        <end position="101"/>
    </location>
</feature>
<evidence type="ECO:0000259" key="1">
    <source>
        <dbReference type="Pfam" id="PF21880"/>
    </source>
</evidence>
<gene>
    <name evidence="2" type="ORF">IEE83_07855</name>
</gene>
<accession>A0ABR9WC36</accession>
<evidence type="ECO:0000313" key="3">
    <source>
        <dbReference type="Proteomes" id="UP000634134"/>
    </source>
</evidence>
<name>A0ABR9WC36_9BACT</name>
<proteinExistence type="predicted"/>
<dbReference type="RefSeq" id="WP_194120050.1">
    <property type="nucleotide sequence ID" value="NZ_JACYGY010000001.1"/>
</dbReference>
<sequence length="102" mass="11920">MEAYDLSKLTADDFRNHLHQNIEIYFNPEIPVNMEVLEVQDLELYSPLERNSFSILFRMNGEKGYYPQGTYPVNHPELGKMDIFLVPLGADKEGMRYQSIFS</sequence>